<dbReference type="PROSITE" id="PS51891">
    <property type="entry name" value="CENP_V_GFA"/>
    <property type="match status" value="1"/>
</dbReference>
<protein>
    <submittedName>
        <fullName evidence="5">GFA family protein</fullName>
    </submittedName>
</protein>
<keyword evidence="3" id="KW-0862">Zinc</keyword>
<reference evidence="5 6" key="1">
    <citation type="submission" date="2024-05" db="EMBL/GenBank/DDBJ databases">
        <title>Roseateles sp. DJS-2-20 16S ribosomal RNA gene Genome sequencing and assembly.</title>
        <authorList>
            <person name="Woo H."/>
        </authorList>
    </citation>
    <scope>NUCLEOTIDE SEQUENCE [LARGE SCALE GENOMIC DNA]</scope>
    <source>
        <strain evidence="5 6">DJS-2-20</strain>
    </source>
</reference>
<evidence type="ECO:0000256" key="3">
    <source>
        <dbReference type="ARBA" id="ARBA00022833"/>
    </source>
</evidence>
<accession>A0ABV0G180</accession>
<dbReference type="InterPro" id="IPR006913">
    <property type="entry name" value="CENP-V/GFA"/>
</dbReference>
<dbReference type="Gene3D" id="2.170.150.70">
    <property type="match status" value="1"/>
</dbReference>
<name>A0ABV0G180_9BURK</name>
<dbReference type="PANTHER" id="PTHR28620">
    <property type="entry name" value="CENTROMERE PROTEIN V"/>
    <property type="match status" value="1"/>
</dbReference>
<dbReference type="PANTHER" id="PTHR28620:SF1">
    <property type="entry name" value="CENP-V_GFA DOMAIN-CONTAINING PROTEIN"/>
    <property type="match status" value="1"/>
</dbReference>
<dbReference type="InterPro" id="IPR011057">
    <property type="entry name" value="Mss4-like_sf"/>
</dbReference>
<dbReference type="EMBL" id="JBDPZD010000002">
    <property type="protein sequence ID" value="MEO3691470.1"/>
    <property type="molecule type" value="Genomic_DNA"/>
</dbReference>
<comment type="similarity">
    <text evidence="1">Belongs to the Gfa family.</text>
</comment>
<dbReference type="RefSeq" id="WP_347704292.1">
    <property type="nucleotide sequence ID" value="NZ_JBDPZD010000002.1"/>
</dbReference>
<keyword evidence="6" id="KW-1185">Reference proteome</keyword>
<organism evidence="5 6">
    <name type="scientific">Roseateles paludis</name>
    <dbReference type="NCBI Taxonomy" id="3145238"/>
    <lineage>
        <taxon>Bacteria</taxon>
        <taxon>Pseudomonadati</taxon>
        <taxon>Pseudomonadota</taxon>
        <taxon>Betaproteobacteria</taxon>
        <taxon>Burkholderiales</taxon>
        <taxon>Sphaerotilaceae</taxon>
        <taxon>Roseateles</taxon>
    </lineage>
</organism>
<evidence type="ECO:0000313" key="5">
    <source>
        <dbReference type="EMBL" id="MEO3691470.1"/>
    </source>
</evidence>
<feature type="domain" description="CENP-V/GFA" evidence="4">
    <location>
        <begin position="4"/>
        <end position="112"/>
    </location>
</feature>
<keyword evidence="2" id="KW-0479">Metal-binding</keyword>
<dbReference type="Proteomes" id="UP001495147">
    <property type="component" value="Unassembled WGS sequence"/>
</dbReference>
<evidence type="ECO:0000256" key="1">
    <source>
        <dbReference type="ARBA" id="ARBA00005495"/>
    </source>
</evidence>
<dbReference type="InterPro" id="IPR052355">
    <property type="entry name" value="CENP-V-like"/>
</dbReference>
<dbReference type="SUPFAM" id="SSF51316">
    <property type="entry name" value="Mss4-like"/>
    <property type="match status" value="1"/>
</dbReference>
<dbReference type="Pfam" id="PF04828">
    <property type="entry name" value="GFA"/>
    <property type="match status" value="1"/>
</dbReference>
<proteinExistence type="inferred from homology"/>
<evidence type="ECO:0000259" key="4">
    <source>
        <dbReference type="PROSITE" id="PS51891"/>
    </source>
</evidence>
<gene>
    <name evidence="5" type="ORF">ABDJ85_08315</name>
</gene>
<comment type="caution">
    <text evidence="5">The sequence shown here is derived from an EMBL/GenBank/DDBJ whole genome shotgun (WGS) entry which is preliminary data.</text>
</comment>
<sequence length="116" mass="12723">MPRHLGSCHCGQVRFAVDGDIDSGLACNCSICSRKGSLLWFVPRQQLSLLTPESSLSTYSFNSHRIRHRFCARCGIHPFGEALSPKGEPVAAINLRCIEDLDLASVPVHQFDGKAL</sequence>
<evidence type="ECO:0000256" key="2">
    <source>
        <dbReference type="ARBA" id="ARBA00022723"/>
    </source>
</evidence>
<evidence type="ECO:0000313" key="6">
    <source>
        <dbReference type="Proteomes" id="UP001495147"/>
    </source>
</evidence>